<dbReference type="PANTHER" id="PTHR46116">
    <property type="entry name" value="(E3-INDEPENDENT) E2 UBIQUITIN-CONJUGATING ENZYME"/>
    <property type="match status" value="1"/>
</dbReference>
<comment type="caution">
    <text evidence="5">The sequence shown here is derived from an EMBL/GenBank/DDBJ whole genome shotgun (WGS) entry which is preliminary data.</text>
</comment>
<dbReference type="InterPro" id="IPR000608">
    <property type="entry name" value="UBC"/>
</dbReference>
<sequence>MDIDDLRRKRMRLSGPPIHDTPRQDTPFRSSTTFTTSSSSPMASRPGDSKSSPIDLTAATMSEDDALANTLQTQGSAKYEPAASAWLPQHLNQTPFLAPPPPPPPSTQTSNTPLQRSTATPSLPLTMASPKLRTQDNDMSEEGIAVRHFANGILNRKCAGCRARLTSSPDSLFTHFASQLANPRRTPTTYTARTNADRIDDHSVLRLCNHWTCAGCSTSTCVGCGQYKDSEDFSAGGNVLQSTWHCDKAWLAQIWFLLCGYDYSVRHDEPKASTVRPIQPSHRRSRKGSAKSHTSHVSQPQGTSSNGTVHGAGPSDFDPLGLGSDDFSVVNSHFGPPNLIPKSALKKLSPSFPDTTGPLPGFPTSATPHPFYSPPPSVFPSQVLSGFSVPAPQLPYSSSAGDLHSFGVEYGSGYQNIDQHMATPPSFSTPSFNTTYTTPMASLGKNLTLPSTDHVNTVPNAPFPQMPLGEMAYIQAGYSTFPSHEGAGTAGPAPQPFPPAIPAKSVFTPGMNLHGAEVFGLEGEDDFVDEQVDDYDLIYGHHSVKNAGTKHSGVGYGGFYGRSHGQARTQKKATVDPDDDVTAKVMAALASLLQSHVPAVSHRVDESFPPTLTCLLSRSSLLDKVADLFHTNSLDDMQTRVGLYESLFSFAKLLCSRVDIRQAIFYSPRTVNKAGHDLLKVSMGQPTRMLDEAVDASEPLASSLSSLLVSARVAVDSVNKRKQLFESESNKRLLHVCNQVCELGNMAAANAPHADVQNRIAQEHAKKLASLVQVPVEEGFTDMMKADKILHEEVGVMEMPDDVLLATSFYHNQARRMVGRSPAARMRALISEIARLKTCLPPGIFVRYGDSRMDVMKILIVGPRGSPYENGLWEFDLLCGLDFPNRPPTLHFKTTDGGTVGCNPNLYPCGKVCLSLLGTWSGEPWKAGQSTILQVLISIQAMIFCEEPWCNEPGRENQAETSQSKEYSRGLRPHTIKAAMLDWMASKETVWSEVIRRHFEIHENEIVACVDGWIADMKKAPKLAPHFAYMGALWAGGVLGGENEVVSANSGVQDPALVAKLKGALRELKAGGRVGPKE</sequence>
<dbReference type="Gene3D" id="3.10.110.10">
    <property type="entry name" value="Ubiquitin Conjugating Enzyme"/>
    <property type="match status" value="1"/>
</dbReference>
<dbReference type="EMBL" id="QWIQ01000047">
    <property type="protein sequence ID" value="RMZ12893.1"/>
    <property type="molecule type" value="Genomic_DNA"/>
</dbReference>
<evidence type="ECO:0000313" key="5">
    <source>
        <dbReference type="EMBL" id="RMZ12893.1"/>
    </source>
</evidence>
<dbReference type="Pfam" id="PF00179">
    <property type="entry name" value="UQ_con"/>
    <property type="match status" value="1"/>
</dbReference>
<feature type="compositionally biased region" description="Polar residues" evidence="3">
    <location>
        <begin position="295"/>
        <end position="308"/>
    </location>
</feature>
<feature type="compositionally biased region" description="Polar residues" evidence="3">
    <location>
        <begin position="107"/>
        <end position="123"/>
    </location>
</feature>
<dbReference type="AlphaFoldDB" id="A0A3M7HHY4"/>
<dbReference type="SUPFAM" id="SSF54495">
    <property type="entry name" value="UBC-like"/>
    <property type="match status" value="1"/>
</dbReference>
<name>A0A3M7HHY4_HORWE</name>
<dbReference type="Proteomes" id="UP000281468">
    <property type="component" value="Unassembled WGS sequence"/>
</dbReference>
<evidence type="ECO:0000256" key="1">
    <source>
        <dbReference type="ARBA" id="ARBA00022679"/>
    </source>
</evidence>
<feature type="compositionally biased region" description="Pro residues" evidence="3">
    <location>
        <begin position="97"/>
        <end position="106"/>
    </location>
</feature>
<keyword evidence="1" id="KW-0808">Transferase</keyword>
<dbReference type="InterPro" id="IPR016135">
    <property type="entry name" value="UBQ-conjugating_enzyme/RWD"/>
</dbReference>
<dbReference type="PROSITE" id="PS50127">
    <property type="entry name" value="UBC_2"/>
    <property type="match status" value="1"/>
</dbReference>
<gene>
    <name evidence="5" type="ORF">D0862_02517</name>
</gene>
<feature type="region of interest" description="Disordered" evidence="3">
    <location>
        <begin position="92"/>
        <end position="129"/>
    </location>
</feature>
<dbReference type="VEuPathDB" id="FungiDB:BTJ68_10069"/>
<dbReference type="SMART" id="SM00212">
    <property type="entry name" value="UBCc"/>
    <property type="match status" value="1"/>
</dbReference>
<dbReference type="GO" id="GO:0016740">
    <property type="term" value="F:transferase activity"/>
    <property type="evidence" value="ECO:0007669"/>
    <property type="project" value="UniProtKB-KW"/>
</dbReference>
<accession>A0A3M7HHY4</accession>
<feature type="region of interest" description="Disordered" evidence="3">
    <location>
        <begin position="271"/>
        <end position="317"/>
    </location>
</feature>
<feature type="region of interest" description="Disordered" evidence="3">
    <location>
        <begin position="1"/>
        <end position="67"/>
    </location>
</feature>
<dbReference type="PANTHER" id="PTHR46116:SF39">
    <property type="entry name" value="BACULOVIRAL IAP REPEAT-CONTAINING PROTEIN 6"/>
    <property type="match status" value="1"/>
</dbReference>
<evidence type="ECO:0000256" key="2">
    <source>
        <dbReference type="ARBA" id="ARBA00022786"/>
    </source>
</evidence>
<keyword evidence="2" id="KW-0833">Ubl conjugation pathway</keyword>
<feature type="compositionally biased region" description="Basic residues" evidence="3">
    <location>
        <begin position="281"/>
        <end position="294"/>
    </location>
</feature>
<proteinExistence type="predicted"/>
<reference evidence="5 6" key="1">
    <citation type="journal article" date="2018" name="BMC Genomics">
        <title>Genomic evidence for intraspecific hybridization in a clonal and extremely halotolerant yeast.</title>
        <authorList>
            <person name="Gostincar C."/>
            <person name="Stajich J.E."/>
            <person name="Zupancic J."/>
            <person name="Zalar P."/>
            <person name="Gunde-Cimerman N."/>
        </authorList>
    </citation>
    <scope>NUCLEOTIDE SEQUENCE [LARGE SCALE GENOMIC DNA]</scope>
    <source>
        <strain evidence="5 6">EXF-171</strain>
    </source>
</reference>
<organism evidence="5 6">
    <name type="scientific">Hortaea werneckii</name>
    <name type="common">Black yeast</name>
    <name type="synonym">Cladosporium werneckii</name>
    <dbReference type="NCBI Taxonomy" id="91943"/>
    <lineage>
        <taxon>Eukaryota</taxon>
        <taxon>Fungi</taxon>
        <taxon>Dikarya</taxon>
        <taxon>Ascomycota</taxon>
        <taxon>Pezizomycotina</taxon>
        <taxon>Dothideomycetes</taxon>
        <taxon>Dothideomycetidae</taxon>
        <taxon>Mycosphaerellales</taxon>
        <taxon>Teratosphaeriaceae</taxon>
        <taxon>Hortaea</taxon>
    </lineage>
</organism>
<protein>
    <recommendedName>
        <fullName evidence="4">UBC core domain-containing protein</fullName>
    </recommendedName>
</protein>
<evidence type="ECO:0000256" key="3">
    <source>
        <dbReference type="SAM" id="MobiDB-lite"/>
    </source>
</evidence>
<evidence type="ECO:0000313" key="6">
    <source>
        <dbReference type="Proteomes" id="UP000281468"/>
    </source>
</evidence>
<feature type="domain" description="UBC core" evidence="4">
    <location>
        <begin position="824"/>
        <end position="980"/>
    </location>
</feature>
<feature type="compositionally biased region" description="Low complexity" evidence="3">
    <location>
        <begin position="30"/>
        <end position="40"/>
    </location>
</feature>
<evidence type="ECO:0000259" key="4">
    <source>
        <dbReference type="PROSITE" id="PS50127"/>
    </source>
</evidence>